<feature type="region of interest" description="Disordered" evidence="1">
    <location>
        <begin position="1"/>
        <end position="23"/>
    </location>
</feature>
<proteinExistence type="predicted"/>
<keyword evidence="3" id="KW-1185">Reference proteome</keyword>
<comment type="caution">
    <text evidence="2">The sequence shown here is derived from an EMBL/GenBank/DDBJ whole genome shotgun (WGS) entry which is preliminary data.</text>
</comment>
<dbReference type="EMBL" id="SMSJ01000145">
    <property type="protein sequence ID" value="TDH58190.1"/>
    <property type="molecule type" value="Genomic_DNA"/>
</dbReference>
<dbReference type="Proteomes" id="UP000295096">
    <property type="component" value="Unassembled WGS sequence"/>
</dbReference>
<reference evidence="2 3" key="1">
    <citation type="journal article" date="2016" name="J. Microbiol.">
        <title>Dankookia rubra gen. nov., sp. nov., an alphaproteobacterium isolated from sediment of a shallow stream.</title>
        <authorList>
            <person name="Kim W.H."/>
            <person name="Kim D.H."/>
            <person name="Kang K."/>
            <person name="Ahn T.Y."/>
        </authorList>
    </citation>
    <scope>NUCLEOTIDE SEQUENCE [LARGE SCALE GENOMIC DNA]</scope>
    <source>
        <strain evidence="2 3">JCM30602</strain>
    </source>
</reference>
<evidence type="ECO:0000256" key="1">
    <source>
        <dbReference type="SAM" id="MobiDB-lite"/>
    </source>
</evidence>
<accession>A0A4R5Q5M7</accession>
<evidence type="ECO:0000313" key="2">
    <source>
        <dbReference type="EMBL" id="TDH58190.1"/>
    </source>
</evidence>
<name>A0A4R5Q5M7_9PROT</name>
<organism evidence="2 3">
    <name type="scientific">Dankookia rubra</name>
    <dbReference type="NCBI Taxonomy" id="1442381"/>
    <lineage>
        <taxon>Bacteria</taxon>
        <taxon>Pseudomonadati</taxon>
        <taxon>Pseudomonadota</taxon>
        <taxon>Alphaproteobacteria</taxon>
        <taxon>Acetobacterales</taxon>
        <taxon>Roseomonadaceae</taxon>
        <taxon>Dankookia</taxon>
    </lineage>
</organism>
<dbReference type="RefSeq" id="WP_133292967.1">
    <property type="nucleotide sequence ID" value="NZ_SMSJ01000145.1"/>
</dbReference>
<evidence type="ECO:0000313" key="3">
    <source>
        <dbReference type="Proteomes" id="UP000295096"/>
    </source>
</evidence>
<dbReference type="AlphaFoldDB" id="A0A4R5Q5M7"/>
<gene>
    <name evidence="2" type="ORF">E2C06_33910</name>
</gene>
<protein>
    <submittedName>
        <fullName evidence="2">Uncharacterized protein</fullName>
    </submittedName>
</protein>
<sequence>MGRETSGDHPLPLPPADQGAPSVVFTATQPGEVAAASETYASPPPDTIVAPRQHGVHAEDQGQASATLNHDAQAAEVARLTQALHGAKQVHAAEIERLRAQHAAEMQRLVEALWQAQDAARAVSALPERATETPNLEPSELQPARLPAGLARFVDWRELSACAALGRIGRRWATAFRAWS</sequence>